<comment type="caution">
    <text evidence="2">The sequence shown here is derived from an EMBL/GenBank/DDBJ whole genome shotgun (WGS) entry which is preliminary data.</text>
</comment>
<dbReference type="Proteomes" id="UP000596977">
    <property type="component" value="Unassembled WGS sequence"/>
</dbReference>
<proteinExistence type="predicted"/>
<reference evidence="2 3" key="1">
    <citation type="journal article" date="2014" name="Int. J. Syst. Evol. Microbiol.">
        <title>Complete genome sequence of Corynebacterium casei LMG S-19264T (=DSM 44701T), isolated from a smear-ripened cheese.</title>
        <authorList>
            <consortium name="US DOE Joint Genome Institute (JGI-PGF)"/>
            <person name="Walter F."/>
            <person name="Albersmeier A."/>
            <person name="Kalinowski J."/>
            <person name="Ruckert C."/>
        </authorList>
    </citation>
    <scope>NUCLEOTIDE SEQUENCE [LARGE SCALE GENOMIC DNA]</scope>
    <source>
        <strain evidence="2 3">CGMCC 1.15896</strain>
    </source>
</reference>
<evidence type="ECO:0000313" key="3">
    <source>
        <dbReference type="Proteomes" id="UP000596977"/>
    </source>
</evidence>
<organism evidence="2 3">
    <name type="scientific">Pelagibacterium lentulum</name>
    <dbReference type="NCBI Taxonomy" id="2029865"/>
    <lineage>
        <taxon>Bacteria</taxon>
        <taxon>Pseudomonadati</taxon>
        <taxon>Pseudomonadota</taxon>
        <taxon>Alphaproteobacteria</taxon>
        <taxon>Hyphomicrobiales</taxon>
        <taxon>Devosiaceae</taxon>
        <taxon>Pelagibacterium</taxon>
    </lineage>
</organism>
<accession>A0A916VZ80</accession>
<gene>
    <name evidence="2" type="ORF">GCM10011499_24900</name>
</gene>
<evidence type="ECO:0000313" key="2">
    <source>
        <dbReference type="EMBL" id="GGA53826.1"/>
    </source>
</evidence>
<evidence type="ECO:0000256" key="1">
    <source>
        <dbReference type="SAM" id="MobiDB-lite"/>
    </source>
</evidence>
<keyword evidence="3" id="KW-1185">Reference proteome</keyword>
<protein>
    <submittedName>
        <fullName evidence="2">Uncharacterized protein</fullName>
    </submittedName>
</protein>
<feature type="region of interest" description="Disordered" evidence="1">
    <location>
        <begin position="22"/>
        <end position="49"/>
    </location>
</feature>
<sequence>MLKGWLNNRNWGREAVEAQRPRLARFPKSAEQKRSGRNAPICDIRRSAN</sequence>
<name>A0A916VZ80_9HYPH</name>
<dbReference type="EMBL" id="BMKB01000004">
    <property type="protein sequence ID" value="GGA53826.1"/>
    <property type="molecule type" value="Genomic_DNA"/>
</dbReference>
<dbReference type="AlphaFoldDB" id="A0A916VZ80"/>